<dbReference type="Proteomes" id="UP000250928">
    <property type="component" value="Unassembled WGS sequence"/>
</dbReference>
<name>A0A6N4E518_9GAMM</name>
<proteinExistence type="predicted"/>
<dbReference type="EMBL" id="PQCO01000121">
    <property type="protein sequence ID" value="PUE04515.1"/>
    <property type="molecule type" value="Genomic_DNA"/>
</dbReference>
<dbReference type="SUPFAM" id="SSF54862">
    <property type="entry name" value="4Fe-4S ferredoxins"/>
    <property type="match status" value="1"/>
</dbReference>
<comment type="caution">
    <text evidence="1">The sequence shown here is derived from an EMBL/GenBank/DDBJ whole genome shotgun (WGS) entry which is preliminary data.</text>
</comment>
<dbReference type="AlphaFoldDB" id="A0A6N4E518"/>
<evidence type="ECO:0000313" key="2">
    <source>
        <dbReference type="Proteomes" id="UP000250928"/>
    </source>
</evidence>
<organism evidence="1 2">
    <name type="scientific">Candidatus Sedimenticola endophacoides</name>
    <dbReference type="NCBI Taxonomy" id="2548426"/>
    <lineage>
        <taxon>Bacteria</taxon>
        <taxon>Pseudomonadati</taxon>
        <taxon>Pseudomonadota</taxon>
        <taxon>Gammaproteobacteria</taxon>
        <taxon>Chromatiales</taxon>
        <taxon>Sedimenticolaceae</taxon>
        <taxon>Sedimenticola</taxon>
    </lineage>
</organism>
<sequence length="106" mass="11482">MSQNLSRGSDTLVVACKNQEKGDEAEAQCEVICTACERCVVDSPEGLVVVRNNLATVDYARNRLASKVAIERCPTGAIVWFDPKGGDYQVGKDARKVIRKEALPVG</sequence>
<accession>A0A6N4E518</accession>
<reference evidence="1 2" key="1">
    <citation type="submission" date="2018-01" db="EMBL/GenBank/DDBJ databases">
        <title>Novel co-symbiosis in the lucinid bivalve Phacoides pectinatus.</title>
        <authorList>
            <person name="Lim S.J."/>
            <person name="Davis B.G."/>
            <person name="Gill D.E."/>
            <person name="Engel A.S."/>
            <person name="Anderson L.C."/>
            <person name="Campbell B.J."/>
        </authorList>
    </citation>
    <scope>NUCLEOTIDE SEQUENCE [LARGE SCALE GENOMIC DNA]</scope>
    <source>
        <strain evidence="1">N3_P5</strain>
    </source>
</reference>
<protein>
    <submittedName>
        <fullName evidence="1">Uncharacterized protein</fullName>
    </submittedName>
</protein>
<evidence type="ECO:0000313" key="1">
    <source>
        <dbReference type="EMBL" id="PUE04515.1"/>
    </source>
</evidence>
<gene>
    <name evidence="1" type="ORF">C3L24_03020</name>
</gene>